<evidence type="ECO:0000313" key="10">
    <source>
        <dbReference type="Proteomes" id="UP000439314"/>
    </source>
</evidence>
<evidence type="ECO:0000256" key="6">
    <source>
        <dbReference type="SAM" id="Phobius"/>
    </source>
</evidence>
<keyword evidence="2" id="KW-1003">Cell membrane</keyword>
<dbReference type="EMBL" id="WJPN01000004">
    <property type="protein sequence ID" value="MRH00102.1"/>
    <property type="molecule type" value="Genomic_DNA"/>
</dbReference>
<protein>
    <submittedName>
        <fullName evidence="7">Uncharacterized protein</fullName>
    </submittedName>
</protein>
<evidence type="ECO:0000313" key="7">
    <source>
        <dbReference type="EMBL" id="MRH00102.1"/>
    </source>
</evidence>
<keyword evidence="3 6" id="KW-0812">Transmembrane</keyword>
<dbReference type="EMBL" id="WJPM01000004">
    <property type="protein sequence ID" value="MRH74434.1"/>
    <property type="molecule type" value="Genomic_DNA"/>
</dbReference>
<comment type="caution">
    <text evidence="7">The sequence shown here is derived from an EMBL/GenBank/DDBJ whole genome shotgun (WGS) entry which is preliminary data.</text>
</comment>
<feature type="transmembrane region" description="Helical" evidence="6">
    <location>
        <begin position="280"/>
        <end position="304"/>
    </location>
</feature>
<gene>
    <name evidence="7" type="ORF">GIY21_07320</name>
    <name evidence="8" type="ORF">GIY22_07315</name>
</gene>
<evidence type="ECO:0000256" key="1">
    <source>
        <dbReference type="ARBA" id="ARBA00004651"/>
    </source>
</evidence>
<feature type="transmembrane region" description="Helical" evidence="6">
    <location>
        <begin position="236"/>
        <end position="260"/>
    </location>
</feature>
<evidence type="ECO:0000256" key="2">
    <source>
        <dbReference type="ARBA" id="ARBA00022475"/>
    </source>
</evidence>
<evidence type="ECO:0000313" key="8">
    <source>
        <dbReference type="EMBL" id="MRH74434.1"/>
    </source>
</evidence>
<feature type="transmembrane region" description="Helical" evidence="6">
    <location>
        <begin position="125"/>
        <end position="147"/>
    </location>
</feature>
<comment type="subcellular location">
    <subcellularLocation>
        <location evidence="1">Cell membrane</location>
        <topology evidence="1">Multi-pass membrane protein</topology>
    </subcellularLocation>
</comment>
<evidence type="ECO:0000313" key="9">
    <source>
        <dbReference type="Proteomes" id="UP000437931"/>
    </source>
</evidence>
<name>A0A6N7QH62_9XANT</name>
<feature type="transmembrane region" description="Helical" evidence="6">
    <location>
        <begin position="43"/>
        <end position="64"/>
    </location>
</feature>
<evidence type="ECO:0000256" key="4">
    <source>
        <dbReference type="ARBA" id="ARBA00022989"/>
    </source>
</evidence>
<dbReference type="Pfam" id="PF03706">
    <property type="entry name" value="LPG_synthase_TM"/>
    <property type="match status" value="1"/>
</dbReference>
<keyword evidence="9" id="KW-1185">Reference proteome</keyword>
<reference evidence="9 10" key="1">
    <citation type="submission" date="2019-11" db="EMBL/GenBank/DDBJ databases">
        <title>First report of rice panicle blight caused by Xanthomonas sp. in Iran.</title>
        <authorList>
            <person name="Mirghasempour S.A."/>
            <person name="Huang S."/>
            <person name="Brady C.L."/>
            <person name="Studholme D.J."/>
        </authorList>
    </citation>
    <scope>NUCLEOTIDE SEQUENCE [LARGE SCALE GENOMIC DNA]</scope>
    <source>
        <strain evidence="7 10">ASD011</strain>
        <strain evidence="9">SAM114</strain>
    </source>
</reference>
<dbReference type="AlphaFoldDB" id="A0A6N7QH62"/>
<proteinExistence type="predicted"/>
<accession>A0A6N7QH62</accession>
<evidence type="ECO:0000256" key="5">
    <source>
        <dbReference type="ARBA" id="ARBA00023136"/>
    </source>
</evidence>
<dbReference type="GO" id="GO:0005886">
    <property type="term" value="C:plasma membrane"/>
    <property type="evidence" value="ECO:0007669"/>
    <property type="project" value="UniProtKB-SubCell"/>
</dbReference>
<feature type="transmembrane region" description="Helical" evidence="6">
    <location>
        <begin position="159"/>
        <end position="177"/>
    </location>
</feature>
<organism evidence="7 10">
    <name type="scientific">Xanthomonas sontii</name>
    <dbReference type="NCBI Taxonomy" id="2650745"/>
    <lineage>
        <taxon>Bacteria</taxon>
        <taxon>Pseudomonadati</taxon>
        <taxon>Pseudomonadota</taxon>
        <taxon>Gammaproteobacteria</taxon>
        <taxon>Lysobacterales</taxon>
        <taxon>Lysobacteraceae</taxon>
        <taxon>Xanthomonas</taxon>
    </lineage>
</organism>
<dbReference type="RefSeq" id="WP_153751088.1">
    <property type="nucleotide sequence ID" value="NZ_WJPM01000004.1"/>
</dbReference>
<reference evidence="8" key="2">
    <citation type="journal article" date="2020" name="Plant Dis.">
        <title>A Grain Rot of Rice in Iran Caused by a Xanthomonas Strain Closely Related to X. sacchari.</title>
        <authorList>
            <person name="Mirghasempour S.A."/>
            <person name="Huang S."/>
            <person name="Studholme D.J."/>
            <person name="Brady C.L."/>
        </authorList>
    </citation>
    <scope>NUCLEOTIDE SEQUENCE</scope>
    <source>
        <strain evidence="8">SAM114</strain>
    </source>
</reference>
<keyword evidence="5 6" id="KW-0472">Membrane</keyword>
<sequence>MKSFWRWASRLLTAALGLYVLWLAATALGIKQIGDALANREIVIGVLAATTCYCLIYPLTGFAWKQLLARQNQTYPTVLLIRIIGLTQLAKYVPGNIFQHISRAALAMREGVTTKNYVASAGQEALLTVAASLCVGTAALALSPSGVQALASHGHTRTLYALTCAAFVGTALLCLDLRARSLEQSNRWILRMLGRAGGLPGPMTALTALSAYAANFLAVGAGIWLLSQSLGADVDLAMATAAFALSWTLGFLAPGAPAGLGAREGIMLLILENQHNQEKIVLLVLLTRAASILGDILVFLLSLATNRPLGAENRIQ</sequence>
<dbReference type="InterPro" id="IPR022791">
    <property type="entry name" value="L-PG_synthase/AglD"/>
</dbReference>
<feature type="transmembrane region" description="Helical" evidence="6">
    <location>
        <begin position="198"/>
        <end position="224"/>
    </location>
</feature>
<evidence type="ECO:0000256" key="3">
    <source>
        <dbReference type="ARBA" id="ARBA00022692"/>
    </source>
</evidence>
<keyword evidence="4 6" id="KW-1133">Transmembrane helix</keyword>
<dbReference type="Proteomes" id="UP000437931">
    <property type="component" value="Unassembled WGS sequence"/>
</dbReference>
<dbReference type="Proteomes" id="UP000439314">
    <property type="component" value="Unassembled WGS sequence"/>
</dbReference>